<evidence type="ECO:0000256" key="1">
    <source>
        <dbReference type="ARBA" id="ARBA00004418"/>
    </source>
</evidence>
<organism evidence="6 7">
    <name type="scientific">Persicimonas caeni</name>
    <dbReference type="NCBI Taxonomy" id="2292766"/>
    <lineage>
        <taxon>Bacteria</taxon>
        <taxon>Deltaproteobacteria</taxon>
        <taxon>Bradymonadales</taxon>
        <taxon>Bradymonadaceae</taxon>
        <taxon>Persicimonas</taxon>
    </lineage>
</organism>
<proteinExistence type="predicted"/>
<keyword evidence="2" id="KW-0732">Signal</keyword>
<dbReference type="GO" id="GO:0044780">
    <property type="term" value="P:bacterial-type flagellum assembly"/>
    <property type="evidence" value="ECO:0007669"/>
    <property type="project" value="InterPro"/>
</dbReference>
<evidence type="ECO:0000256" key="2">
    <source>
        <dbReference type="ARBA" id="ARBA00022729"/>
    </source>
</evidence>
<keyword evidence="6" id="KW-0966">Cell projection</keyword>
<feature type="domain" description="SAF" evidence="5">
    <location>
        <begin position="133"/>
        <end position="194"/>
    </location>
</feature>
<dbReference type="CDD" id="cd11614">
    <property type="entry name" value="SAF_CpaB_FlgA_like"/>
    <property type="match status" value="1"/>
</dbReference>
<dbReference type="Proteomes" id="UP000315995">
    <property type="component" value="Chromosome"/>
</dbReference>
<dbReference type="EMBL" id="CP041186">
    <property type="protein sequence ID" value="QDG51352.1"/>
    <property type="molecule type" value="Genomic_DNA"/>
</dbReference>
<dbReference type="OrthoDB" id="1669037at2"/>
<dbReference type="InterPro" id="IPR017585">
    <property type="entry name" value="SAF_FlgA"/>
</dbReference>
<dbReference type="PANTHER" id="PTHR36307:SF1">
    <property type="entry name" value="FLAGELLA BASAL BODY P-RING FORMATION PROTEIN FLGA"/>
    <property type="match status" value="1"/>
</dbReference>
<dbReference type="Gene3D" id="2.30.30.760">
    <property type="match status" value="1"/>
</dbReference>
<keyword evidence="3" id="KW-0574">Periplasm</keyword>
<feature type="compositionally biased region" description="Polar residues" evidence="4">
    <location>
        <begin position="1"/>
        <end position="12"/>
    </location>
</feature>
<dbReference type="SMART" id="SM00858">
    <property type="entry name" value="SAF"/>
    <property type="match status" value="1"/>
</dbReference>
<dbReference type="GO" id="GO:0042597">
    <property type="term" value="C:periplasmic space"/>
    <property type="evidence" value="ECO:0007669"/>
    <property type="project" value="UniProtKB-SubCell"/>
</dbReference>
<feature type="region of interest" description="Disordered" evidence="4">
    <location>
        <begin position="1"/>
        <end position="32"/>
    </location>
</feature>
<protein>
    <submittedName>
        <fullName evidence="6">Flagellar basal body P-ring formation protein FlgA</fullName>
    </submittedName>
</protein>
<keyword evidence="6" id="KW-0969">Cilium</keyword>
<dbReference type="InterPro" id="IPR013974">
    <property type="entry name" value="SAF"/>
</dbReference>
<gene>
    <name evidence="6" type="primary">flgA</name>
    <name evidence="6" type="ORF">FIV42_11545</name>
</gene>
<reference evidence="6 7" key="1">
    <citation type="submission" date="2019-06" db="EMBL/GenBank/DDBJ databases">
        <title>Persicimonas caeni gen. nov., sp. nov., a predatory bacterium isolated from solar saltern.</title>
        <authorList>
            <person name="Wang S."/>
        </authorList>
    </citation>
    <scope>NUCLEOTIDE SEQUENCE [LARGE SCALE GENOMIC DNA]</scope>
    <source>
        <strain evidence="6 7">YN101</strain>
    </source>
</reference>
<evidence type="ECO:0000313" key="6">
    <source>
        <dbReference type="EMBL" id="QDG51352.1"/>
    </source>
</evidence>
<keyword evidence="7" id="KW-1185">Reference proteome</keyword>
<dbReference type="Gene3D" id="3.90.1210.10">
    <property type="entry name" value="Antifreeze-like/N-acetylneuraminic acid synthase C-terminal domain"/>
    <property type="match status" value="1"/>
</dbReference>
<evidence type="ECO:0000256" key="4">
    <source>
        <dbReference type="SAM" id="MobiDB-lite"/>
    </source>
</evidence>
<dbReference type="InterPro" id="IPR039246">
    <property type="entry name" value="Flagellar_FlgA"/>
</dbReference>
<dbReference type="PANTHER" id="PTHR36307">
    <property type="entry name" value="FLAGELLA BASAL BODY P-RING FORMATION PROTEIN FLGA"/>
    <property type="match status" value="1"/>
</dbReference>
<dbReference type="AlphaFoldDB" id="A0A4Y6PSP0"/>
<evidence type="ECO:0000313" key="7">
    <source>
        <dbReference type="Proteomes" id="UP000315995"/>
    </source>
</evidence>
<name>A0A4Y6PSP0_PERCE</name>
<evidence type="ECO:0000256" key="3">
    <source>
        <dbReference type="ARBA" id="ARBA00022764"/>
    </source>
</evidence>
<comment type="subcellular location">
    <subcellularLocation>
        <location evidence="1">Periplasm</location>
    </subcellularLocation>
</comment>
<accession>A0A4Y6PSP0</accession>
<feature type="compositionally biased region" description="Basic and acidic residues" evidence="4">
    <location>
        <begin position="16"/>
        <end position="32"/>
    </location>
</feature>
<dbReference type="NCBIfam" id="TIGR03170">
    <property type="entry name" value="flgA_cterm"/>
    <property type="match status" value="1"/>
</dbReference>
<keyword evidence="6" id="KW-0282">Flagellum</keyword>
<sequence>MTYVNPTSSSPAVGQERTEERTPSPPEGMERDRGRGLLYLLPLVLLALTAWTPRAQADSQPLKQQLEDAVQAALPWKGATVEVGKIRVVGKMPAGDYRLELDERRLRRRVRARLVSSESARGAWVQAPVTIEVPVLVADADIDADAAVGSMVRVEPKTLDGLPHGFVTDTGELDHKIARRRIKAGQVITASLLEEPVAVERNQIVTILVRRGAVKITDRGVALQSGKRGDTVRVRSASSNAVVNAIARSNALVEVP</sequence>
<accession>A0A5B8Y831</accession>
<dbReference type="Pfam" id="PF13144">
    <property type="entry name" value="ChapFlgA"/>
    <property type="match status" value="1"/>
</dbReference>
<evidence type="ECO:0000259" key="5">
    <source>
        <dbReference type="SMART" id="SM00858"/>
    </source>
</evidence>